<dbReference type="AlphaFoldDB" id="D5G887"/>
<feature type="compositionally biased region" description="Basic residues" evidence="1">
    <location>
        <begin position="42"/>
        <end position="55"/>
    </location>
</feature>
<sequence length="64" mass="7893">MILVHDMIPLPFRLSYRIEPRRAPLFFPPLTYLTNQTGQLHERKRKKRRKEKKAWRFPSFDENP</sequence>
<evidence type="ECO:0000256" key="1">
    <source>
        <dbReference type="SAM" id="MobiDB-lite"/>
    </source>
</evidence>
<dbReference type="GeneID" id="9188332"/>
<dbReference type="HOGENOM" id="CLU_2869275_0_0_1"/>
<dbReference type="RefSeq" id="XP_002836539.1">
    <property type="nucleotide sequence ID" value="XM_002836493.1"/>
</dbReference>
<dbReference type="EMBL" id="FN430041">
    <property type="protein sequence ID" value="CAZ80730.1"/>
    <property type="molecule type" value="Genomic_DNA"/>
</dbReference>
<evidence type="ECO:0000313" key="2">
    <source>
        <dbReference type="EMBL" id="CAZ80730.1"/>
    </source>
</evidence>
<proteinExistence type="predicted"/>
<reference evidence="2 3" key="1">
    <citation type="journal article" date="2010" name="Nature">
        <title>Perigord black truffle genome uncovers evolutionary origins and mechanisms of symbiosis.</title>
        <authorList>
            <person name="Martin F."/>
            <person name="Kohler A."/>
            <person name="Murat C."/>
            <person name="Balestrini R."/>
            <person name="Coutinho P.M."/>
            <person name="Jaillon O."/>
            <person name="Montanini B."/>
            <person name="Morin E."/>
            <person name="Noel B."/>
            <person name="Percudani R."/>
            <person name="Porcel B."/>
            <person name="Rubini A."/>
            <person name="Amicucci A."/>
            <person name="Amselem J."/>
            <person name="Anthouard V."/>
            <person name="Arcioni S."/>
            <person name="Artiguenave F."/>
            <person name="Aury J.M."/>
            <person name="Ballario P."/>
            <person name="Bolchi A."/>
            <person name="Brenna A."/>
            <person name="Brun A."/>
            <person name="Buee M."/>
            <person name="Cantarel B."/>
            <person name="Chevalier G."/>
            <person name="Couloux A."/>
            <person name="Da Silva C."/>
            <person name="Denoeud F."/>
            <person name="Duplessis S."/>
            <person name="Ghignone S."/>
            <person name="Hilselberger B."/>
            <person name="Iotti M."/>
            <person name="Marcais B."/>
            <person name="Mello A."/>
            <person name="Miranda M."/>
            <person name="Pacioni G."/>
            <person name="Quesneville H."/>
            <person name="Riccioni C."/>
            <person name="Ruotolo R."/>
            <person name="Splivallo R."/>
            <person name="Stocchi V."/>
            <person name="Tisserant E."/>
            <person name="Viscomi A.R."/>
            <person name="Zambonelli A."/>
            <person name="Zampieri E."/>
            <person name="Henrissat B."/>
            <person name="Lebrun M.H."/>
            <person name="Paolocci F."/>
            <person name="Bonfante P."/>
            <person name="Ottonello S."/>
            <person name="Wincker P."/>
        </authorList>
    </citation>
    <scope>NUCLEOTIDE SEQUENCE [LARGE SCALE GENOMIC DNA]</scope>
    <source>
        <strain evidence="2 3">Mel28</strain>
    </source>
</reference>
<dbReference type="KEGG" id="tml:GSTUM_00002930001"/>
<name>D5G887_TUBMM</name>
<accession>D5G887</accession>
<evidence type="ECO:0000313" key="3">
    <source>
        <dbReference type="Proteomes" id="UP000006911"/>
    </source>
</evidence>
<protein>
    <submittedName>
        <fullName evidence="2">(Perigord truffle) hypothetical protein</fullName>
    </submittedName>
</protein>
<dbReference type="InParanoid" id="D5G887"/>
<feature type="region of interest" description="Disordered" evidence="1">
    <location>
        <begin position="37"/>
        <end position="64"/>
    </location>
</feature>
<gene>
    <name evidence="2" type="ORF">GSTUM_00002930001</name>
</gene>
<dbReference type="Proteomes" id="UP000006911">
    <property type="component" value="Unassembled WGS sequence"/>
</dbReference>
<organism evidence="2 3">
    <name type="scientific">Tuber melanosporum (strain Mel28)</name>
    <name type="common">Perigord black truffle</name>
    <dbReference type="NCBI Taxonomy" id="656061"/>
    <lineage>
        <taxon>Eukaryota</taxon>
        <taxon>Fungi</taxon>
        <taxon>Dikarya</taxon>
        <taxon>Ascomycota</taxon>
        <taxon>Pezizomycotina</taxon>
        <taxon>Pezizomycetes</taxon>
        <taxon>Pezizales</taxon>
        <taxon>Tuberaceae</taxon>
        <taxon>Tuber</taxon>
    </lineage>
</organism>
<keyword evidence="3" id="KW-1185">Reference proteome</keyword>